<feature type="domain" description="C2H2-domain containing protein second zinc finger" evidence="2">
    <location>
        <begin position="22"/>
        <end position="49"/>
    </location>
</feature>
<feature type="compositionally biased region" description="Basic residues" evidence="1">
    <location>
        <begin position="52"/>
        <end position="76"/>
    </location>
</feature>
<proteinExistence type="predicted"/>
<organism evidence="3 4">
    <name type="scientific">Ascosphaera apis ARSEF 7405</name>
    <dbReference type="NCBI Taxonomy" id="392613"/>
    <lineage>
        <taxon>Eukaryota</taxon>
        <taxon>Fungi</taxon>
        <taxon>Dikarya</taxon>
        <taxon>Ascomycota</taxon>
        <taxon>Pezizomycotina</taxon>
        <taxon>Eurotiomycetes</taxon>
        <taxon>Eurotiomycetidae</taxon>
        <taxon>Onygenales</taxon>
        <taxon>Ascosphaeraceae</taxon>
        <taxon>Ascosphaera</taxon>
    </lineage>
</organism>
<dbReference type="EMBL" id="AZGZ01000031">
    <property type="protein sequence ID" value="KZZ87756.1"/>
    <property type="molecule type" value="Genomic_DNA"/>
</dbReference>
<dbReference type="Proteomes" id="UP000242877">
    <property type="component" value="Unassembled WGS sequence"/>
</dbReference>
<dbReference type="Pfam" id="PF26176">
    <property type="entry name" value="zf_C2H2_17_2"/>
    <property type="match status" value="1"/>
</dbReference>
<comment type="caution">
    <text evidence="3">The sequence shown here is derived from an EMBL/GenBank/DDBJ whole genome shotgun (WGS) entry which is preliminary data.</text>
</comment>
<sequence length="84" mass="9817">MRFSSKNVYSRHVREQHTQAKYFCNHPGCSRTHGFARYRNMMDHMQRAHKCGSLKVSKKSSGKIQKSRTAKPKALPRRLLDSKI</sequence>
<dbReference type="InterPro" id="IPR059095">
    <property type="entry name" value="Znf_C2H2_17_2nd"/>
</dbReference>
<evidence type="ECO:0000313" key="3">
    <source>
        <dbReference type="EMBL" id="KZZ87756.1"/>
    </source>
</evidence>
<accession>A0A167VMU1</accession>
<dbReference type="VEuPathDB" id="FungiDB:AAP_05460"/>
<keyword evidence="4" id="KW-1185">Reference proteome</keyword>
<dbReference type="AlphaFoldDB" id="A0A167VMU1"/>
<evidence type="ECO:0000313" key="4">
    <source>
        <dbReference type="Proteomes" id="UP000242877"/>
    </source>
</evidence>
<name>A0A167VMU1_9EURO</name>
<evidence type="ECO:0000259" key="2">
    <source>
        <dbReference type="Pfam" id="PF26176"/>
    </source>
</evidence>
<gene>
    <name evidence="3" type="ORF">AAP_05460</name>
</gene>
<protein>
    <recommendedName>
        <fullName evidence="2">C2H2-domain containing protein second zinc finger domain-containing protein</fullName>
    </recommendedName>
</protein>
<feature type="region of interest" description="Disordered" evidence="1">
    <location>
        <begin position="52"/>
        <end position="84"/>
    </location>
</feature>
<reference evidence="3 4" key="1">
    <citation type="journal article" date="2016" name="Genome Biol. Evol.">
        <title>Divergent and convergent evolution of fungal pathogenicity.</title>
        <authorList>
            <person name="Shang Y."/>
            <person name="Xiao G."/>
            <person name="Zheng P."/>
            <person name="Cen K."/>
            <person name="Zhan S."/>
            <person name="Wang C."/>
        </authorList>
    </citation>
    <scope>NUCLEOTIDE SEQUENCE [LARGE SCALE GENOMIC DNA]</scope>
    <source>
        <strain evidence="3 4">ARSEF 7405</strain>
    </source>
</reference>
<dbReference type="OrthoDB" id="5305647at2759"/>
<evidence type="ECO:0000256" key="1">
    <source>
        <dbReference type="SAM" id="MobiDB-lite"/>
    </source>
</evidence>